<proteinExistence type="predicted"/>
<sequence>MSASNARMTRRRGVYGVTTSRVLTALRRPGRLADVRAEVGLREEEAHAHIKHLHERGLLIRVARGVYQISAAGEQALSPRTAPGVRFLSKAFRTPPAGPDWTPERTRWLELNYERLGHRRCAELLGKEAATVHARAVKLGLSFGQVPGHILITELSDMLERDYGALYGCAERAGVLTFPGSVAQQERRPKAMVPEWWADELASEAQPPTPDDVALASLCAELGLSRSHASRLASADAYLRTPVSGGQARLYVSDDTAGRIRERCRLKAQIPSAPVVGQAGVLSAIEAAGPEGLSGRELYEFLACSRAATRLYTRLLSEAGAVERCRAGSTLDPYVYRAIRHQGQPPPQQRRVVIPGRPKKALAQAAD</sequence>
<dbReference type="InterPro" id="IPR036388">
    <property type="entry name" value="WH-like_DNA-bd_sf"/>
</dbReference>
<dbReference type="KEGG" id="dsw:QR90_06660"/>
<accession>A0A0A7KFC7</accession>
<dbReference type="AlphaFoldDB" id="A0A0A7KFC7"/>
<dbReference type="HOGENOM" id="CLU_753820_0_0_0"/>
<reference evidence="2" key="1">
    <citation type="submission" date="2014-11" db="EMBL/GenBank/DDBJ databases">
        <title>Hymenobacter sp. DG25B genome submission.</title>
        <authorList>
            <person name="Jung H.-Y."/>
            <person name="Kim M.K."/>
            <person name="Srinivasan S."/>
            <person name="Lim S."/>
        </authorList>
    </citation>
    <scope>NUCLEOTIDE SEQUENCE [LARGE SCALE GENOMIC DNA]</scope>
    <source>
        <strain evidence="2">DY59</strain>
    </source>
</reference>
<gene>
    <name evidence="1" type="ORF">QR90_06660</name>
</gene>
<organism evidence="1 2">
    <name type="scientific">Deinococcus radiopugnans</name>
    <dbReference type="NCBI Taxonomy" id="57497"/>
    <lineage>
        <taxon>Bacteria</taxon>
        <taxon>Thermotogati</taxon>
        <taxon>Deinococcota</taxon>
        <taxon>Deinococci</taxon>
        <taxon>Deinococcales</taxon>
        <taxon>Deinococcaceae</taxon>
        <taxon>Deinococcus</taxon>
    </lineage>
</organism>
<evidence type="ECO:0000313" key="2">
    <source>
        <dbReference type="Proteomes" id="UP000030634"/>
    </source>
</evidence>
<dbReference type="EMBL" id="CP010028">
    <property type="protein sequence ID" value="AIZ44851.1"/>
    <property type="molecule type" value="Genomic_DNA"/>
</dbReference>
<dbReference type="STRING" id="1182571.QR90_06660"/>
<name>A0A0A7KFC7_9DEIO</name>
<evidence type="ECO:0000313" key="1">
    <source>
        <dbReference type="EMBL" id="AIZ44851.1"/>
    </source>
</evidence>
<protein>
    <submittedName>
        <fullName evidence="1">Uncharacterized protein</fullName>
    </submittedName>
</protein>
<dbReference type="Gene3D" id="1.10.10.10">
    <property type="entry name" value="Winged helix-like DNA-binding domain superfamily/Winged helix DNA-binding domain"/>
    <property type="match status" value="1"/>
</dbReference>
<dbReference type="Proteomes" id="UP000030634">
    <property type="component" value="Chromosome"/>
</dbReference>